<feature type="compositionally biased region" description="Basic and acidic residues" evidence="1">
    <location>
        <begin position="33"/>
        <end position="47"/>
    </location>
</feature>
<dbReference type="Proteomes" id="UP001519460">
    <property type="component" value="Unassembled WGS sequence"/>
</dbReference>
<name>A0ABD0L181_9CAEN</name>
<dbReference type="AlphaFoldDB" id="A0ABD0L181"/>
<sequence>MFTRREDRRRLVPSPVPVRRTARQVRGAATGLCDDHYMDPRVKHRDPSPGGLGRLSTSAPSEDTFYWGPGRRYRDQRPFSADHVVDNVGYYMPGYGRAAYRDQRPFSDHVIGKWQLRHVRFRTDAGPVPAKRSCDVIVCAGCLCQR</sequence>
<reference evidence="2 3" key="1">
    <citation type="journal article" date="2023" name="Sci. Data">
        <title>Genome assembly of the Korean intertidal mud-creeper Batillaria attramentaria.</title>
        <authorList>
            <person name="Patra A.K."/>
            <person name="Ho P.T."/>
            <person name="Jun S."/>
            <person name="Lee S.J."/>
            <person name="Kim Y."/>
            <person name="Won Y.J."/>
        </authorList>
    </citation>
    <scope>NUCLEOTIDE SEQUENCE [LARGE SCALE GENOMIC DNA]</scope>
    <source>
        <strain evidence="2">Wonlab-2016</strain>
    </source>
</reference>
<proteinExistence type="predicted"/>
<gene>
    <name evidence="2" type="ORF">BaRGS_00015578</name>
</gene>
<feature type="region of interest" description="Disordered" evidence="1">
    <location>
        <begin position="33"/>
        <end position="59"/>
    </location>
</feature>
<evidence type="ECO:0000313" key="2">
    <source>
        <dbReference type="EMBL" id="KAK7493241.1"/>
    </source>
</evidence>
<comment type="caution">
    <text evidence="2">The sequence shown here is derived from an EMBL/GenBank/DDBJ whole genome shotgun (WGS) entry which is preliminary data.</text>
</comment>
<evidence type="ECO:0000313" key="3">
    <source>
        <dbReference type="Proteomes" id="UP001519460"/>
    </source>
</evidence>
<organism evidence="2 3">
    <name type="scientific">Batillaria attramentaria</name>
    <dbReference type="NCBI Taxonomy" id="370345"/>
    <lineage>
        <taxon>Eukaryota</taxon>
        <taxon>Metazoa</taxon>
        <taxon>Spiralia</taxon>
        <taxon>Lophotrochozoa</taxon>
        <taxon>Mollusca</taxon>
        <taxon>Gastropoda</taxon>
        <taxon>Caenogastropoda</taxon>
        <taxon>Sorbeoconcha</taxon>
        <taxon>Cerithioidea</taxon>
        <taxon>Batillariidae</taxon>
        <taxon>Batillaria</taxon>
    </lineage>
</organism>
<keyword evidence="3" id="KW-1185">Reference proteome</keyword>
<protein>
    <submittedName>
        <fullName evidence="2">Uncharacterized protein</fullName>
    </submittedName>
</protein>
<dbReference type="EMBL" id="JACVVK020000095">
    <property type="protein sequence ID" value="KAK7493241.1"/>
    <property type="molecule type" value="Genomic_DNA"/>
</dbReference>
<evidence type="ECO:0000256" key="1">
    <source>
        <dbReference type="SAM" id="MobiDB-lite"/>
    </source>
</evidence>
<accession>A0ABD0L181</accession>